<dbReference type="EMBL" id="CAJNOR010001392">
    <property type="protein sequence ID" value="CAF1134834.1"/>
    <property type="molecule type" value="Genomic_DNA"/>
</dbReference>
<protein>
    <recommendedName>
        <fullName evidence="1">Cell wall hydrolase SleB domain-containing protein</fullName>
    </recommendedName>
</protein>
<dbReference type="Gene3D" id="1.10.10.2520">
    <property type="entry name" value="Cell wall hydrolase SleB, domain 1"/>
    <property type="match status" value="1"/>
</dbReference>
<evidence type="ECO:0000313" key="4">
    <source>
        <dbReference type="Proteomes" id="UP000663828"/>
    </source>
</evidence>
<dbReference type="Proteomes" id="UP000663852">
    <property type="component" value="Unassembled WGS sequence"/>
</dbReference>
<dbReference type="InterPro" id="IPR011105">
    <property type="entry name" value="Cell_wall_hydrolase_SleB"/>
</dbReference>
<comment type="caution">
    <text evidence="2">The sequence shown here is derived from an EMBL/GenBank/DDBJ whole genome shotgun (WGS) entry which is preliminary data.</text>
</comment>
<dbReference type="InterPro" id="IPR042047">
    <property type="entry name" value="SleB_dom1"/>
</dbReference>
<evidence type="ECO:0000313" key="2">
    <source>
        <dbReference type="EMBL" id="CAF1134834.1"/>
    </source>
</evidence>
<feature type="domain" description="Cell wall hydrolase SleB" evidence="1">
    <location>
        <begin position="24"/>
        <end position="132"/>
    </location>
</feature>
<proteinExistence type="predicted"/>
<evidence type="ECO:0000313" key="3">
    <source>
        <dbReference type="EMBL" id="CAF1374503.1"/>
    </source>
</evidence>
<dbReference type="EMBL" id="CAJNOJ010000291">
    <property type="protein sequence ID" value="CAF1374503.1"/>
    <property type="molecule type" value="Genomic_DNA"/>
</dbReference>
<name>A0A814RMC0_ADIRI</name>
<organism evidence="2 4">
    <name type="scientific">Adineta ricciae</name>
    <name type="common">Rotifer</name>
    <dbReference type="NCBI Taxonomy" id="249248"/>
    <lineage>
        <taxon>Eukaryota</taxon>
        <taxon>Metazoa</taxon>
        <taxon>Spiralia</taxon>
        <taxon>Gnathifera</taxon>
        <taxon>Rotifera</taxon>
        <taxon>Eurotatoria</taxon>
        <taxon>Bdelloidea</taxon>
        <taxon>Adinetida</taxon>
        <taxon>Adinetidae</taxon>
        <taxon>Adineta</taxon>
    </lineage>
</organism>
<dbReference type="Pfam" id="PF07486">
    <property type="entry name" value="Hydrolase_2"/>
    <property type="match status" value="1"/>
</dbReference>
<dbReference type="GO" id="GO:0016787">
    <property type="term" value="F:hydrolase activity"/>
    <property type="evidence" value="ECO:0007669"/>
    <property type="project" value="InterPro"/>
</dbReference>
<gene>
    <name evidence="3" type="ORF">EDS130_LOCUS34569</name>
    <name evidence="2" type="ORF">XAT740_LOCUS20098</name>
</gene>
<evidence type="ECO:0000259" key="1">
    <source>
        <dbReference type="Pfam" id="PF07486"/>
    </source>
</evidence>
<accession>A0A814RMC0</accession>
<dbReference type="AlphaFoldDB" id="A0A814RMC0"/>
<sequence>MTSAASNDDLDILTRTVWGAARRESDEGKAAVAHVIMNRFYAVGYGNSIARICLKDKQFSYWNSDDVNYQKIKKLKNTDKDYRHIYGIVEDAVNKRRPDKTYKSKHSHVESVPHYWPTHKKPAAKISNHVFYNDID</sequence>
<dbReference type="OrthoDB" id="9983162at2759"/>
<reference evidence="2" key="1">
    <citation type="submission" date="2021-02" db="EMBL/GenBank/DDBJ databases">
        <authorList>
            <person name="Nowell W R."/>
        </authorList>
    </citation>
    <scope>NUCLEOTIDE SEQUENCE</scope>
</reference>
<keyword evidence="4" id="KW-1185">Reference proteome</keyword>
<dbReference type="Proteomes" id="UP000663828">
    <property type="component" value="Unassembled WGS sequence"/>
</dbReference>